<evidence type="ECO:0000313" key="4">
    <source>
        <dbReference type="Proteomes" id="UP001152797"/>
    </source>
</evidence>
<feature type="region of interest" description="Disordered" evidence="1">
    <location>
        <begin position="185"/>
        <end position="282"/>
    </location>
</feature>
<evidence type="ECO:0000256" key="1">
    <source>
        <dbReference type="SAM" id="MobiDB-lite"/>
    </source>
</evidence>
<reference evidence="3 4" key="2">
    <citation type="submission" date="2024-05" db="EMBL/GenBank/DDBJ databases">
        <authorList>
            <person name="Chen Y."/>
            <person name="Shah S."/>
            <person name="Dougan E. K."/>
            <person name="Thang M."/>
            <person name="Chan C."/>
        </authorList>
    </citation>
    <scope>NUCLEOTIDE SEQUENCE [LARGE SCALE GENOMIC DNA]</scope>
</reference>
<dbReference type="EMBL" id="CAMXCT010000057">
    <property type="protein sequence ID" value="CAI3973163.1"/>
    <property type="molecule type" value="Genomic_DNA"/>
</dbReference>
<accession>A0A9P1BIM8</accession>
<dbReference type="AlphaFoldDB" id="A0A9P1BIM8"/>
<feature type="compositionally biased region" description="Basic residues" evidence="1">
    <location>
        <begin position="207"/>
        <end position="230"/>
    </location>
</feature>
<feature type="compositionally biased region" description="Low complexity" evidence="1">
    <location>
        <begin position="195"/>
        <end position="206"/>
    </location>
</feature>
<dbReference type="EMBL" id="CAMXCT020000057">
    <property type="protein sequence ID" value="CAL1126538.1"/>
    <property type="molecule type" value="Genomic_DNA"/>
</dbReference>
<dbReference type="Proteomes" id="UP001152797">
    <property type="component" value="Unassembled WGS sequence"/>
</dbReference>
<evidence type="ECO:0000313" key="3">
    <source>
        <dbReference type="EMBL" id="CAL4760475.1"/>
    </source>
</evidence>
<comment type="caution">
    <text evidence="2">The sequence shown here is derived from an EMBL/GenBank/DDBJ whole genome shotgun (WGS) entry which is preliminary data.</text>
</comment>
<gene>
    <name evidence="2" type="ORF">C1SCF055_LOCUS1686</name>
</gene>
<name>A0A9P1BIM8_9DINO</name>
<dbReference type="EMBL" id="CAMXCT030000057">
    <property type="protein sequence ID" value="CAL4760475.1"/>
    <property type="molecule type" value="Genomic_DNA"/>
</dbReference>
<keyword evidence="4" id="KW-1185">Reference proteome</keyword>
<reference evidence="2" key="1">
    <citation type="submission" date="2022-10" db="EMBL/GenBank/DDBJ databases">
        <authorList>
            <person name="Chen Y."/>
            <person name="Dougan E. K."/>
            <person name="Chan C."/>
            <person name="Rhodes N."/>
            <person name="Thang M."/>
        </authorList>
    </citation>
    <scope>NUCLEOTIDE SEQUENCE</scope>
</reference>
<organism evidence="2">
    <name type="scientific">Cladocopium goreaui</name>
    <dbReference type="NCBI Taxonomy" id="2562237"/>
    <lineage>
        <taxon>Eukaryota</taxon>
        <taxon>Sar</taxon>
        <taxon>Alveolata</taxon>
        <taxon>Dinophyceae</taxon>
        <taxon>Suessiales</taxon>
        <taxon>Symbiodiniaceae</taxon>
        <taxon>Cladocopium</taxon>
    </lineage>
</organism>
<proteinExistence type="predicted"/>
<protein>
    <submittedName>
        <fullName evidence="2">Uncharacterized protein</fullName>
    </submittedName>
</protein>
<sequence length="282" mass="31934">MADRRKQQNFQALPQYLTEEMWSSFSRQSQEKSRSMLLQHSWNLGMRCPFEGSFAIIYNILHLTSSQHGRAISPFGKYQGIQQVKKEWKNYKVAKRHEDFKYAEYLEVLPQDVQHLPAEYYLIAFQHDLPEPQTQSDMLVATTQPAAVEPEELPPAGEDRVDAENLENTVPVPLDEGLHRLQGSFGKAKAKAASKKAAAAPKSSSKPSKRCAKKGTAKSKVSKPGKVKKPQPKEPKMTRECVYSRAYHQAASKYRKQGMTETQVKEKSKAAGQRALKQVFPE</sequence>
<evidence type="ECO:0000313" key="2">
    <source>
        <dbReference type="EMBL" id="CAI3973163.1"/>
    </source>
</evidence>